<dbReference type="InterPro" id="IPR050312">
    <property type="entry name" value="IolE/XylAMocC-like"/>
</dbReference>
<evidence type="ECO:0000313" key="1">
    <source>
        <dbReference type="EMBL" id="KAA9160719.1"/>
    </source>
</evidence>
<organism evidence="1 2">
    <name type="scientific">Amycolatopsis acidicola</name>
    <dbReference type="NCBI Taxonomy" id="2596893"/>
    <lineage>
        <taxon>Bacteria</taxon>
        <taxon>Bacillati</taxon>
        <taxon>Actinomycetota</taxon>
        <taxon>Actinomycetes</taxon>
        <taxon>Pseudonocardiales</taxon>
        <taxon>Pseudonocardiaceae</taxon>
        <taxon>Amycolatopsis</taxon>
    </lineage>
</organism>
<dbReference type="AlphaFoldDB" id="A0A5N0V2Q9"/>
<dbReference type="Proteomes" id="UP000319769">
    <property type="component" value="Unassembled WGS sequence"/>
</dbReference>
<gene>
    <name evidence="1" type="ORF">FPZ12_016355</name>
</gene>
<dbReference type="SUPFAM" id="SSF51658">
    <property type="entry name" value="Xylose isomerase-like"/>
    <property type="match status" value="1"/>
</dbReference>
<dbReference type="Gene3D" id="3.20.20.150">
    <property type="entry name" value="Divalent-metal-dependent TIM barrel enzymes"/>
    <property type="match status" value="1"/>
</dbReference>
<dbReference type="RefSeq" id="WP_144748071.1">
    <property type="nucleotide sequence ID" value="NZ_VMNW02000020.1"/>
</dbReference>
<dbReference type="PANTHER" id="PTHR12110">
    <property type="entry name" value="HYDROXYPYRUVATE ISOMERASE"/>
    <property type="match status" value="1"/>
</dbReference>
<dbReference type="GO" id="GO:0016853">
    <property type="term" value="F:isomerase activity"/>
    <property type="evidence" value="ECO:0007669"/>
    <property type="project" value="UniProtKB-KW"/>
</dbReference>
<sequence length="353" mass="39881">MTAADVRLGTPMQGVTLYSFTRDFHGRRYSFEDLVRKVAERGLGPGLEIVGFQSIRDFPAVTDEFVNGFKQLLADTGLKPSALGANADAYLRRDRALTDDEMVEYMRAQIEVAHRLGFPVLRVQYSVTPDDMERLLPVAEANDVRLGMEIHSKHSVRHPIIQALLERYEKLGSPYLGFIPDWGVSMRKVPRTLLSRFRAQGADEKLLNAIDEMWDAGLERGPLLSDAEIGAERQAFGDLARRFGGEKFAHDIMVNAAGLFGQQKPEDWLEVMKWTVHTHGKFYEIDEHGDEPSVPIREIMDVYLRAGYSGVISSEWEGFHFNDHDDAFDIIGKQQALLRRTAEELGSRLVTSL</sequence>
<protein>
    <submittedName>
        <fullName evidence="1">Sugar phosphate isomerase/epimerase</fullName>
    </submittedName>
</protein>
<dbReference type="PANTHER" id="PTHR12110:SF53">
    <property type="entry name" value="BLR5974 PROTEIN"/>
    <property type="match status" value="1"/>
</dbReference>
<comment type="caution">
    <text evidence="1">The sequence shown here is derived from an EMBL/GenBank/DDBJ whole genome shotgun (WGS) entry which is preliminary data.</text>
</comment>
<dbReference type="EMBL" id="VMNW02000020">
    <property type="protein sequence ID" value="KAA9160719.1"/>
    <property type="molecule type" value="Genomic_DNA"/>
</dbReference>
<evidence type="ECO:0000313" key="2">
    <source>
        <dbReference type="Proteomes" id="UP000319769"/>
    </source>
</evidence>
<reference evidence="1" key="1">
    <citation type="submission" date="2019-09" db="EMBL/GenBank/DDBJ databases">
        <authorList>
            <person name="Teo W.F.A."/>
            <person name="Duangmal K."/>
        </authorList>
    </citation>
    <scope>NUCLEOTIDE SEQUENCE [LARGE SCALE GENOMIC DNA]</scope>
    <source>
        <strain evidence="1">K81G1</strain>
    </source>
</reference>
<dbReference type="OrthoDB" id="3615236at2"/>
<keyword evidence="1" id="KW-0413">Isomerase</keyword>
<name>A0A5N0V2Q9_9PSEU</name>
<dbReference type="InterPro" id="IPR036237">
    <property type="entry name" value="Xyl_isomerase-like_sf"/>
</dbReference>
<keyword evidence="2" id="KW-1185">Reference proteome</keyword>
<proteinExistence type="predicted"/>
<accession>A0A5N0V2Q9</accession>